<dbReference type="GO" id="GO:0003824">
    <property type="term" value="F:catalytic activity"/>
    <property type="evidence" value="ECO:0007669"/>
    <property type="project" value="UniProtKB-ARBA"/>
</dbReference>
<dbReference type="Proteomes" id="UP000076218">
    <property type="component" value="Unassembled WGS sequence"/>
</dbReference>
<accession>A0A154UZL5</accession>
<comment type="caution">
    <text evidence="2">The sequence shown here is derived from an EMBL/GenBank/DDBJ whole genome shotgun (WGS) entry which is preliminary data.</text>
</comment>
<evidence type="ECO:0000259" key="1">
    <source>
        <dbReference type="Pfam" id="PF12697"/>
    </source>
</evidence>
<dbReference type="Pfam" id="PF12697">
    <property type="entry name" value="Abhydrolase_6"/>
    <property type="match status" value="1"/>
</dbReference>
<reference evidence="2 3" key="1">
    <citation type="submission" date="2016-01" db="EMBL/GenBank/DDBJ databases">
        <title>Draft genome sequence of Clavibacter michiganensis subsp. tessellarius DOAB 609.</title>
        <authorList>
            <person name="Tambong J.T."/>
        </authorList>
    </citation>
    <scope>NUCLEOTIDE SEQUENCE [LARGE SCALE GENOMIC DNA]</scope>
    <source>
        <strain evidence="2 3">DOAB 609</strain>
    </source>
</reference>
<evidence type="ECO:0000313" key="2">
    <source>
        <dbReference type="EMBL" id="KZC94536.1"/>
    </source>
</evidence>
<dbReference type="Gene3D" id="3.40.50.1820">
    <property type="entry name" value="alpha/beta hydrolase"/>
    <property type="match status" value="1"/>
</dbReference>
<organism evidence="2 3">
    <name type="scientific">Clavibacter tessellarius</name>
    <dbReference type="NCBI Taxonomy" id="31965"/>
    <lineage>
        <taxon>Bacteria</taxon>
        <taxon>Bacillati</taxon>
        <taxon>Actinomycetota</taxon>
        <taxon>Actinomycetes</taxon>
        <taxon>Micrococcales</taxon>
        <taxon>Microbacteriaceae</taxon>
        <taxon>Clavibacter</taxon>
    </lineage>
</organism>
<evidence type="ECO:0000313" key="3">
    <source>
        <dbReference type="Proteomes" id="UP000076218"/>
    </source>
</evidence>
<feature type="domain" description="AB hydrolase-1" evidence="1">
    <location>
        <begin position="20"/>
        <end position="189"/>
    </location>
</feature>
<dbReference type="AlphaFoldDB" id="A0A154UZL5"/>
<dbReference type="SUPFAM" id="SSF53474">
    <property type="entry name" value="alpha/beta-Hydrolases"/>
    <property type="match status" value="1"/>
</dbReference>
<dbReference type="RefSeq" id="WP_063072103.1">
    <property type="nucleotide sequence ID" value="NZ_LQXA01000041.1"/>
</dbReference>
<protein>
    <recommendedName>
        <fullName evidence="1">AB hydrolase-1 domain-containing protein</fullName>
    </recommendedName>
</protein>
<sequence>MTVHDDPDALRPPAPVFHPGFPLPVADYRALRDLLAADATLPSELVVAHSRGALTALGGPTSTRERLVLLAPSVPRRRPAEPLLRAASRATARIPVVRGVVSHALRRAAFRRYGLRAPTGAPLDLDAVADRLRRAPAPARGPRSIVVVVARADRRYDDQLRLARHLGARVVHAPGGHLFPLTHPAATAALIAAAV</sequence>
<dbReference type="STRING" id="31965.AWH51_12805"/>
<dbReference type="InterPro" id="IPR029058">
    <property type="entry name" value="AB_hydrolase_fold"/>
</dbReference>
<dbReference type="EMBL" id="LQXA01000041">
    <property type="protein sequence ID" value="KZC94536.1"/>
    <property type="molecule type" value="Genomic_DNA"/>
</dbReference>
<dbReference type="InterPro" id="IPR000073">
    <property type="entry name" value="AB_hydrolase_1"/>
</dbReference>
<name>A0A154UZL5_9MICO</name>
<proteinExistence type="predicted"/>
<gene>
    <name evidence="2" type="ORF">AWH51_12805</name>
</gene>